<dbReference type="Proteomes" id="UP000198243">
    <property type="component" value="Chromosome I"/>
</dbReference>
<feature type="transmembrane region" description="Helical" evidence="5">
    <location>
        <begin position="64"/>
        <end position="82"/>
    </location>
</feature>
<dbReference type="PANTHER" id="PTHR11709:SF394">
    <property type="entry name" value="FI03373P-RELATED"/>
    <property type="match status" value="1"/>
</dbReference>
<dbReference type="AlphaFoldDB" id="A0A1C4X6Q6"/>
<evidence type="ECO:0000313" key="9">
    <source>
        <dbReference type="Proteomes" id="UP000198243"/>
    </source>
</evidence>
<sequence length="615" mass="64502">MSVLLVLDLLLVVVAGGLWVAAWPLRGAKAGAAVLIAAVLATAARATVVALLGGAGWWFVPDRLVTAVPLTLLSGLVGVALVRRRTPPAPAMIAAAYVAVAGIAMQFLVGYPVTVGAVAAVFGPGAAALLVWRLPALTARVAVVATTAAALLAAGVTAAVGSRLPDRLDHNTHGADSGHAAHAGPAAAPGVSVADLRGPSRAPTRKFTLTARAATVTLPSGATVDAWTFDSQLPGPELRVTRGDVVEVTLRNDLPGIGVTLHWHGYDVPAGEDGVAGVTQDAVPPGGTFTYRFEAKDVGSYWYHSHEMSSEAVRKGLYGTLVVTPDGTESAETDIALPVHRFDTGATMLGGSDRRETRDVPAGRRVRLRLINTDNDAHRVAVGGTLYIVSAIDGRDLNGPTVLTAETTLRLPAGGRYDVVFTMPAGAVHVMVDGRDSDGLLLGTGAMPAHPAGSDLDITRYGTPAPGPFGRYNKDYTLVLDRLVRFLDGVPSYAYTVNGGVYPDIPPLLVDQGDEVRTTVVNRGTESHPMHLHGHHVLVLSRNGRPVTGSPLWLDTFDVLPGEVWQVAFRADNPGIWLDHCHNLPHAKQGMVLHVAYRGVTSPFAVGRRTANHPE</sequence>
<dbReference type="InterPro" id="IPR045087">
    <property type="entry name" value="Cu-oxidase_fam"/>
</dbReference>
<dbReference type="GO" id="GO:0016491">
    <property type="term" value="F:oxidoreductase activity"/>
    <property type="evidence" value="ECO:0007669"/>
    <property type="project" value="UniProtKB-KW"/>
</dbReference>
<dbReference type="InterPro" id="IPR011706">
    <property type="entry name" value="Cu-oxidase_C"/>
</dbReference>
<organism evidence="8 9">
    <name type="scientific">Micromonospora coriariae</name>
    <dbReference type="NCBI Taxonomy" id="285665"/>
    <lineage>
        <taxon>Bacteria</taxon>
        <taxon>Bacillati</taxon>
        <taxon>Actinomycetota</taxon>
        <taxon>Actinomycetes</taxon>
        <taxon>Micromonosporales</taxon>
        <taxon>Micromonosporaceae</taxon>
        <taxon>Micromonospora</taxon>
    </lineage>
</organism>
<keyword evidence="8" id="KW-0132">Cell division</keyword>
<dbReference type="Pfam" id="PF07732">
    <property type="entry name" value="Cu-oxidase_3"/>
    <property type="match status" value="1"/>
</dbReference>
<keyword evidence="5" id="KW-1133">Transmembrane helix</keyword>
<feature type="transmembrane region" description="Helical" evidence="5">
    <location>
        <begin position="141"/>
        <end position="161"/>
    </location>
</feature>
<accession>A0A1C4X6Q6</accession>
<feature type="transmembrane region" description="Helical" evidence="5">
    <location>
        <begin position="115"/>
        <end position="134"/>
    </location>
</feature>
<dbReference type="RefSeq" id="WP_089020102.1">
    <property type="nucleotide sequence ID" value="NZ_LT607412.1"/>
</dbReference>
<feature type="compositionally biased region" description="Low complexity" evidence="4">
    <location>
        <begin position="174"/>
        <end position="195"/>
    </location>
</feature>
<name>A0A1C4X6Q6_9ACTN</name>
<dbReference type="Pfam" id="PF07731">
    <property type="entry name" value="Cu-oxidase_2"/>
    <property type="match status" value="1"/>
</dbReference>
<dbReference type="SUPFAM" id="SSF49503">
    <property type="entry name" value="Cupredoxins"/>
    <property type="match status" value="3"/>
</dbReference>
<feature type="domain" description="Plastocyanin-like" evidence="7">
    <location>
        <begin position="214"/>
        <end position="326"/>
    </location>
</feature>
<dbReference type="PROSITE" id="PS00080">
    <property type="entry name" value="MULTICOPPER_OXIDASE2"/>
    <property type="match status" value="1"/>
</dbReference>
<gene>
    <name evidence="8" type="ORF">GA0070607_4752</name>
</gene>
<feature type="region of interest" description="Disordered" evidence="4">
    <location>
        <begin position="167"/>
        <end position="196"/>
    </location>
</feature>
<keyword evidence="2" id="KW-0560">Oxidoreductase</keyword>
<protein>
    <submittedName>
        <fullName evidence="8">Multicopper oxidase with three cupredoxin domains (Includes cell division protein FtsP and spore coat protein CotA)</fullName>
    </submittedName>
</protein>
<evidence type="ECO:0000256" key="2">
    <source>
        <dbReference type="ARBA" id="ARBA00023002"/>
    </source>
</evidence>
<dbReference type="OrthoDB" id="345021at2"/>
<dbReference type="GO" id="GO:0051301">
    <property type="term" value="P:cell division"/>
    <property type="evidence" value="ECO:0007669"/>
    <property type="project" value="UniProtKB-KW"/>
</dbReference>
<evidence type="ECO:0000256" key="1">
    <source>
        <dbReference type="ARBA" id="ARBA00022723"/>
    </source>
</evidence>
<dbReference type="PANTHER" id="PTHR11709">
    <property type="entry name" value="MULTI-COPPER OXIDASE"/>
    <property type="match status" value="1"/>
</dbReference>
<evidence type="ECO:0000256" key="4">
    <source>
        <dbReference type="SAM" id="MobiDB-lite"/>
    </source>
</evidence>
<feature type="transmembrane region" description="Helical" evidence="5">
    <location>
        <begin position="89"/>
        <end position="109"/>
    </location>
</feature>
<keyword evidence="8" id="KW-0131">Cell cycle</keyword>
<feature type="transmembrane region" description="Helical" evidence="5">
    <location>
        <begin position="6"/>
        <end position="25"/>
    </location>
</feature>
<feature type="transmembrane region" description="Helical" evidence="5">
    <location>
        <begin position="32"/>
        <end position="58"/>
    </location>
</feature>
<feature type="domain" description="Plastocyanin-like" evidence="6">
    <location>
        <begin position="498"/>
        <end position="596"/>
    </location>
</feature>
<keyword evidence="5" id="KW-0472">Membrane</keyword>
<evidence type="ECO:0000256" key="3">
    <source>
        <dbReference type="ARBA" id="ARBA00023008"/>
    </source>
</evidence>
<dbReference type="InterPro" id="IPR002355">
    <property type="entry name" value="Cu_oxidase_Cu_BS"/>
</dbReference>
<keyword evidence="8" id="KW-0167">Capsid protein</keyword>
<evidence type="ECO:0000259" key="6">
    <source>
        <dbReference type="Pfam" id="PF07731"/>
    </source>
</evidence>
<keyword evidence="1" id="KW-0479">Metal-binding</keyword>
<keyword evidence="9" id="KW-1185">Reference proteome</keyword>
<keyword evidence="3" id="KW-0186">Copper</keyword>
<evidence type="ECO:0000256" key="5">
    <source>
        <dbReference type="SAM" id="Phobius"/>
    </source>
</evidence>
<keyword evidence="5" id="KW-0812">Transmembrane</keyword>
<dbReference type="EMBL" id="LT607412">
    <property type="protein sequence ID" value="SCF04087.1"/>
    <property type="molecule type" value="Genomic_DNA"/>
</dbReference>
<dbReference type="GO" id="GO:0005507">
    <property type="term" value="F:copper ion binding"/>
    <property type="evidence" value="ECO:0007669"/>
    <property type="project" value="InterPro"/>
</dbReference>
<dbReference type="CDD" id="cd04202">
    <property type="entry name" value="CuRO_D2_2dMcoN_like"/>
    <property type="match status" value="1"/>
</dbReference>
<dbReference type="Gene3D" id="2.60.40.420">
    <property type="entry name" value="Cupredoxins - blue copper proteins"/>
    <property type="match status" value="3"/>
</dbReference>
<keyword evidence="8" id="KW-0946">Virion</keyword>
<evidence type="ECO:0000313" key="8">
    <source>
        <dbReference type="EMBL" id="SCF04087.1"/>
    </source>
</evidence>
<proteinExistence type="predicted"/>
<evidence type="ECO:0000259" key="7">
    <source>
        <dbReference type="Pfam" id="PF07732"/>
    </source>
</evidence>
<reference evidence="9" key="1">
    <citation type="submission" date="2016-06" db="EMBL/GenBank/DDBJ databases">
        <authorList>
            <person name="Varghese N."/>
            <person name="Submissions Spin"/>
        </authorList>
    </citation>
    <scope>NUCLEOTIDE SEQUENCE [LARGE SCALE GENOMIC DNA]</scope>
    <source>
        <strain evidence="9">DSM 44875</strain>
    </source>
</reference>
<dbReference type="InterPro" id="IPR011707">
    <property type="entry name" value="Cu-oxidase-like_N"/>
</dbReference>
<dbReference type="InterPro" id="IPR008972">
    <property type="entry name" value="Cupredoxin"/>
</dbReference>